<dbReference type="PANTHER" id="PTHR47359">
    <property type="entry name" value="PEPTIDOGLYCAN DL-ENDOPEPTIDASE CWLO"/>
    <property type="match status" value="1"/>
</dbReference>
<dbReference type="PANTHER" id="PTHR47359:SF3">
    <property type="entry name" value="NLP_P60 DOMAIN-CONTAINING PROTEIN-RELATED"/>
    <property type="match status" value="1"/>
</dbReference>
<dbReference type="Proteomes" id="UP000308349">
    <property type="component" value="Unassembled WGS sequence"/>
</dbReference>
<reference evidence="7 8" key="1">
    <citation type="submission" date="2019-05" db="EMBL/GenBank/DDBJ databases">
        <title>Genomes sequences of two Nocardia cyriacigeorgica environmental isolates, type strains Nocardia asteroides ATCC 19247 and Nocardia cyriacigeorgica DSM 44484.</title>
        <authorList>
            <person name="Vautrin F."/>
            <person name="Bergeron E."/>
            <person name="Dubost A."/>
            <person name="Abrouk D."/>
            <person name="Rodriguez Nava V."/>
            <person name="Pujic P."/>
        </authorList>
    </citation>
    <scope>NUCLEOTIDE SEQUENCE [LARGE SCALE GENOMIC DNA]</scope>
    <source>
        <strain evidence="7 8">EML 1456</strain>
    </source>
</reference>
<dbReference type="InterPro" id="IPR051794">
    <property type="entry name" value="PG_Endopeptidase_C40"/>
</dbReference>
<evidence type="ECO:0000256" key="2">
    <source>
        <dbReference type="ARBA" id="ARBA00022670"/>
    </source>
</evidence>
<evidence type="ECO:0000256" key="1">
    <source>
        <dbReference type="ARBA" id="ARBA00007074"/>
    </source>
</evidence>
<dbReference type="PROSITE" id="PS51935">
    <property type="entry name" value="NLPC_P60"/>
    <property type="match status" value="1"/>
</dbReference>
<dbReference type="OrthoDB" id="5177647at2"/>
<name>A0A5R8PGF1_9NOCA</name>
<dbReference type="Gene3D" id="3.90.1720.10">
    <property type="entry name" value="endopeptidase domain like (from Nostoc punctiforme)"/>
    <property type="match status" value="1"/>
</dbReference>
<comment type="similarity">
    <text evidence="1">Belongs to the peptidase C40 family.</text>
</comment>
<accession>A0A5R8PGF1</accession>
<dbReference type="SUPFAM" id="SSF54001">
    <property type="entry name" value="Cysteine proteinases"/>
    <property type="match status" value="1"/>
</dbReference>
<feature type="domain" description="NlpC/P60" evidence="6">
    <location>
        <begin position="138"/>
        <end position="251"/>
    </location>
</feature>
<evidence type="ECO:0000256" key="3">
    <source>
        <dbReference type="ARBA" id="ARBA00022801"/>
    </source>
</evidence>
<dbReference type="InterPro" id="IPR000064">
    <property type="entry name" value="NLP_P60_dom"/>
</dbReference>
<dbReference type="RefSeq" id="WP_138455853.1">
    <property type="nucleotide sequence ID" value="NZ_VBUU01000006.1"/>
</dbReference>
<comment type="caution">
    <text evidence="7">The sequence shown here is derived from an EMBL/GenBank/DDBJ whole genome shotgun (WGS) entry which is preliminary data.</text>
</comment>
<feature type="signal peptide" evidence="5">
    <location>
        <begin position="1"/>
        <end position="37"/>
    </location>
</feature>
<dbReference type="GO" id="GO:0006508">
    <property type="term" value="P:proteolysis"/>
    <property type="evidence" value="ECO:0007669"/>
    <property type="project" value="UniProtKB-KW"/>
</dbReference>
<protein>
    <submittedName>
        <fullName evidence="7">NlpC/P60 family protein</fullName>
    </submittedName>
</protein>
<dbReference type="GO" id="GO:0008234">
    <property type="term" value="F:cysteine-type peptidase activity"/>
    <property type="evidence" value="ECO:0007669"/>
    <property type="project" value="UniProtKB-KW"/>
</dbReference>
<evidence type="ECO:0000256" key="5">
    <source>
        <dbReference type="SAM" id="SignalP"/>
    </source>
</evidence>
<evidence type="ECO:0000259" key="6">
    <source>
        <dbReference type="PROSITE" id="PS51935"/>
    </source>
</evidence>
<proteinExistence type="inferred from homology"/>
<organism evidence="7 8">
    <name type="scientific">Nocardia cyriacigeorgica</name>
    <dbReference type="NCBI Taxonomy" id="135487"/>
    <lineage>
        <taxon>Bacteria</taxon>
        <taxon>Bacillati</taxon>
        <taxon>Actinomycetota</taxon>
        <taxon>Actinomycetes</taxon>
        <taxon>Mycobacteriales</taxon>
        <taxon>Nocardiaceae</taxon>
        <taxon>Nocardia</taxon>
    </lineage>
</organism>
<dbReference type="AlphaFoldDB" id="A0A5R8PGF1"/>
<keyword evidence="3" id="KW-0378">Hydrolase</keyword>
<dbReference type="InterPro" id="IPR038765">
    <property type="entry name" value="Papain-like_cys_pep_sf"/>
</dbReference>
<evidence type="ECO:0000313" key="7">
    <source>
        <dbReference type="EMBL" id="TLG13959.1"/>
    </source>
</evidence>
<evidence type="ECO:0000313" key="8">
    <source>
        <dbReference type="Proteomes" id="UP000308349"/>
    </source>
</evidence>
<evidence type="ECO:0000256" key="4">
    <source>
        <dbReference type="ARBA" id="ARBA00022807"/>
    </source>
</evidence>
<dbReference type="EMBL" id="VBUU01000006">
    <property type="protein sequence ID" value="TLG13959.1"/>
    <property type="molecule type" value="Genomic_DNA"/>
</dbReference>
<dbReference type="Pfam" id="PF00877">
    <property type="entry name" value="NLPC_P60"/>
    <property type="match status" value="1"/>
</dbReference>
<sequence>MASSDDDVRYSRRLRRAILLVLGSAAALALLPGTATAQPLEVPGIGGFEIPGNAPVPEGFTAPKIDDIPVDEIPRRTLGDNPAIVPAGARFAAQEPAVTVELVEFTIPPLPAGIPPLPFALPPVPGVQPPAPATIPEQTRGEAAIAAARTKLGAHYAPGATGPNAFDCSGLVQWSYRHAGLDLPRTSHQQLATGTPVSRNDLRPGDLVSFYGGGHSALYSGGGKVIHAATSGEGVVESDMATMPFAGARRY</sequence>
<feature type="chain" id="PRO_5024421442" evidence="5">
    <location>
        <begin position="38"/>
        <end position="251"/>
    </location>
</feature>
<gene>
    <name evidence="7" type="ORF">FEK35_09300</name>
</gene>
<keyword evidence="4" id="KW-0788">Thiol protease</keyword>
<keyword evidence="2" id="KW-0645">Protease</keyword>
<keyword evidence="5" id="KW-0732">Signal</keyword>